<dbReference type="GeneID" id="105993918"/>
<keyword evidence="2" id="KW-0732">Signal</keyword>
<dbReference type="Pfam" id="PF13671">
    <property type="entry name" value="AAA_33"/>
    <property type="match status" value="1"/>
</dbReference>
<evidence type="ECO:0000256" key="2">
    <source>
        <dbReference type="SAM" id="SignalP"/>
    </source>
</evidence>
<dbReference type="RefSeq" id="XP_012882755.1">
    <property type="nucleotide sequence ID" value="XM_013027301.1"/>
</dbReference>
<feature type="region of interest" description="Disordered" evidence="1">
    <location>
        <begin position="106"/>
        <end position="125"/>
    </location>
</feature>
<evidence type="ECO:0000313" key="4">
    <source>
        <dbReference type="Proteomes" id="UP000081671"/>
    </source>
</evidence>
<dbReference type="InterPro" id="IPR027417">
    <property type="entry name" value="P-loop_NTPase"/>
</dbReference>
<feature type="chain" id="PRO_5010251779" evidence="2">
    <location>
        <begin position="19"/>
        <end position="730"/>
    </location>
</feature>
<dbReference type="InterPro" id="IPR026302">
    <property type="entry name" value="NEDD4-bd_p2"/>
</dbReference>
<keyword evidence="4" id="KW-1185">Reference proteome</keyword>
<dbReference type="KEGG" id="dord:105993918"/>
<feature type="domain" description="DUF7818" evidence="3">
    <location>
        <begin position="666"/>
        <end position="707"/>
    </location>
</feature>
<gene>
    <name evidence="5" type="primary">N4bp2l2</name>
</gene>
<name>A0A1S3G273_DIPOR</name>
<dbReference type="GO" id="GO:0005634">
    <property type="term" value="C:nucleus"/>
    <property type="evidence" value="ECO:0007669"/>
    <property type="project" value="TreeGrafter"/>
</dbReference>
<dbReference type="CTD" id="10443"/>
<dbReference type="PANTHER" id="PTHR13308">
    <property type="entry name" value="NEDD4-BINDING PROTEIN 2-LIKE 1"/>
    <property type="match status" value="1"/>
</dbReference>
<dbReference type="OrthoDB" id="3231855at2759"/>
<sequence length="730" mass="84101">MALYSALMTIFAIKMGTAKQAIDQGRSPVIIDNTNTQAWEMKPYVEMAIGKGYRVEFHEPETWWKFDPEELEKRNKHGVSRKKIAQMLDRYEYQMSISIVMNSVEPTQKSTQRLTPPQGSQREGILRKTGFRLSKAKQKRNRKRNKKSNSLCEIADENSVETCSYLTTEAQYPFQNEEDIKENKTVAGCLCISGRQNACRELLNGCKEKNLEDSFESVVSTVELYNTPKNFSKEDDELILISSSMANKNSGTWPIGTQNLPCVTKEDCSGIKVEKQKDNRFTMALNMKNSFASTPCPFLQKIEVDQRLLSEPVEHYQHGSRASENILREEQGVHASKNNYWTFLTNNLSDEELQLGSDRQPYFDSWPEGPHKFVCEQRPKKDRSHKLACPDSKEQLIKLISTSEGISEPGSRREILIDVKLLVEDEDLSPITETVAPFRDTETNNFRSCLPQLDNPKSASVNEKRWRKIFNLVPNFSLLGQSLTNTKEKEKHSLLTESHALNNILGEEKDKNSEVNNKEEKKQKLMTCNDQKTSLFHFDIFKDSPLNIGGQFYFPYLSFNRLGHAMYLYKNPLPSFVLHYISSFWMIPFTSKKTFLTFKSQTRVGNTLTDVDFIFSEILCSQPDTLCSLRITSDTQVLNERSGEKLKKLKDSKSLQCLPTENHHNLRLDSFWLPLPQRFAFQLVKLFGPPGIPLESLLPDDYVIPLDWKTLKMIYLQWKITVEKRQKKMG</sequence>
<reference evidence="5" key="1">
    <citation type="submission" date="2025-08" db="UniProtKB">
        <authorList>
            <consortium name="RefSeq"/>
        </authorList>
    </citation>
    <scope>IDENTIFICATION</scope>
    <source>
        <tissue evidence="5">Kidney</tissue>
    </source>
</reference>
<dbReference type="GO" id="GO:0003714">
    <property type="term" value="F:transcription corepressor activity"/>
    <property type="evidence" value="ECO:0007669"/>
    <property type="project" value="TreeGrafter"/>
</dbReference>
<dbReference type="InterPro" id="IPR056720">
    <property type="entry name" value="DUF7818"/>
</dbReference>
<dbReference type="PANTHER" id="PTHR13308:SF23">
    <property type="entry name" value="NEDD4-BINDING PROTEIN 2-LIKE 2"/>
    <property type="match status" value="1"/>
</dbReference>
<evidence type="ECO:0000313" key="5">
    <source>
        <dbReference type="RefSeq" id="XP_012882755.1"/>
    </source>
</evidence>
<dbReference type="Pfam" id="PF25126">
    <property type="entry name" value="DUF7818"/>
    <property type="match status" value="1"/>
</dbReference>
<dbReference type="Proteomes" id="UP000081671">
    <property type="component" value="Unplaced"/>
</dbReference>
<feature type="signal peptide" evidence="2">
    <location>
        <begin position="1"/>
        <end position="18"/>
    </location>
</feature>
<dbReference type="InParanoid" id="A0A1S3G273"/>
<organism evidence="4 5">
    <name type="scientific">Dipodomys ordii</name>
    <name type="common">Ord's kangaroo rat</name>
    <dbReference type="NCBI Taxonomy" id="10020"/>
    <lineage>
        <taxon>Eukaryota</taxon>
        <taxon>Metazoa</taxon>
        <taxon>Chordata</taxon>
        <taxon>Craniata</taxon>
        <taxon>Vertebrata</taxon>
        <taxon>Euteleostomi</taxon>
        <taxon>Mammalia</taxon>
        <taxon>Eutheria</taxon>
        <taxon>Euarchontoglires</taxon>
        <taxon>Glires</taxon>
        <taxon>Rodentia</taxon>
        <taxon>Castorimorpha</taxon>
        <taxon>Heteromyidae</taxon>
        <taxon>Dipodomyinae</taxon>
        <taxon>Dipodomys</taxon>
    </lineage>
</organism>
<evidence type="ECO:0000259" key="3">
    <source>
        <dbReference type="Pfam" id="PF25126"/>
    </source>
</evidence>
<protein>
    <submittedName>
        <fullName evidence="5">NEDD4-binding protein 2-like 2 isoform X1</fullName>
    </submittedName>
</protein>
<feature type="compositionally biased region" description="Polar residues" evidence="1">
    <location>
        <begin position="106"/>
        <end position="121"/>
    </location>
</feature>
<dbReference type="GO" id="GO:0000122">
    <property type="term" value="P:negative regulation of transcription by RNA polymerase II"/>
    <property type="evidence" value="ECO:0007669"/>
    <property type="project" value="TreeGrafter"/>
</dbReference>
<dbReference type="Gene3D" id="3.40.50.300">
    <property type="entry name" value="P-loop containing nucleotide triphosphate hydrolases"/>
    <property type="match status" value="1"/>
</dbReference>
<dbReference type="AlphaFoldDB" id="A0A1S3G273"/>
<accession>A0A1S3G273</accession>
<proteinExistence type="predicted"/>
<evidence type="ECO:0000256" key="1">
    <source>
        <dbReference type="SAM" id="MobiDB-lite"/>
    </source>
</evidence>